<accession>A0ABP8HK64</accession>
<dbReference type="Pfam" id="PF13561">
    <property type="entry name" value="adh_short_C2"/>
    <property type="match status" value="1"/>
</dbReference>
<gene>
    <name evidence="5" type="ORF">GCM10023165_20490</name>
</gene>
<dbReference type="InterPro" id="IPR002347">
    <property type="entry name" value="SDR_fam"/>
</dbReference>
<dbReference type="InterPro" id="IPR036291">
    <property type="entry name" value="NAD(P)-bd_dom_sf"/>
</dbReference>
<dbReference type="PANTHER" id="PTHR24321">
    <property type="entry name" value="DEHYDROGENASES, SHORT CHAIN"/>
    <property type="match status" value="1"/>
</dbReference>
<dbReference type="RefSeq" id="WP_345537645.1">
    <property type="nucleotide sequence ID" value="NZ_BAABGJ010000017.1"/>
</dbReference>
<comment type="caution">
    <text evidence="5">The sequence shown here is derived from an EMBL/GenBank/DDBJ whole genome shotgun (WGS) entry which is preliminary data.</text>
</comment>
<dbReference type="PRINTS" id="PR00081">
    <property type="entry name" value="GDHRDH"/>
</dbReference>
<evidence type="ECO:0000259" key="4">
    <source>
        <dbReference type="SMART" id="SM00822"/>
    </source>
</evidence>
<sequence length="266" mass="27148">MSTDTSSLAEGATLTPHLEFQGRIALVVGGGSGIGAAVACQLAAMGSEVVVMDRSRASAEERVRCIRDSGGAGTAITADITDLPQMQEALQAVSARHGGIDLAVNAAGVAAKRAQLHECSAEDWDRVVGVNLTGLFNCLKVQIPLMLARNRPAIVNIASIAGLVGMAGSGSYCASKHGVIGLTKACALDYGRSIRVNAVAPGFIATPLLGSVVPADGGLEKLAPLQPMKRIGTVTEVADLITFLLSSRASFITGSVFSCDGGFVAQ</sequence>
<feature type="domain" description="Ketoreductase" evidence="4">
    <location>
        <begin position="23"/>
        <end position="204"/>
    </location>
</feature>
<keyword evidence="6" id="KW-1185">Reference proteome</keyword>
<keyword evidence="3" id="KW-0520">NAD</keyword>
<proteinExistence type="inferred from homology"/>
<dbReference type="InterPro" id="IPR057326">
    <property type="entry name" value="KR_dom"/>
</dbReference>
<dbReference type="SUPFAM" id="SSF51735">
    <property type="entry name" value="NAD(P)-binding Rossmann-fold domains"/>
    <property type="match status" value="1"/>
</dbReference>
<comment type="similarity">
    <text evidence="1">Belongs to the short-chain dehydrogenases/reductases (SDR) family.</text>
</comment>
<keyword evidence="2" id="KW-0560">Oxidoreductase</keyword>
<dbReference type="Proteomes" id="UP001500975">
    <property type="component" value="Unassembled WGS sequence"/>
</dbReference>
<dbReference type="SMART" id="SM00822">
    <property type="entry name" value="PKS_KR"/>
    <property type="match status" value="1"/>
</dbReference>
<dbReference type="EMBL" id="BAABGJ010000017">
    <property type="protein sequence ID" value="GAA4340492.1"/>
    <property type="molecule type" value="Genomic_DNA"/>
</dbReference>
<evidence type="ECO:0000313" key="6">
    <source>
        <dbReference type="Proteomes" id="UP001500975"/>
    </source>
</evidence>
<evidence type="ECO:0000256" key="3">
    <source>
        <dbReference type="ARBA" id="ARBA00023027"/>
    </source>
</evidence>
<evidence type="ECO:0000256" key="1">
    <source>
        <dbReference type="ARBA" id="ARBA00006484"/>
    </source>
</evidence>
<protein>
    <submittedName>
        <fullName evidence="5">SDR family oxidoreductase</fullName>
    </submittedName>
</protein>
<organism evidence="5 6">
    <name type="scientific">Variovorax defluvii</name>
    <dbReference type="NCBI Taxonomy" id="913761"/>
    <lineage>
        <taxon>Bacteria</taxon>
        <taxon>Pseudomonadati</taxon>
        <taxon>Pseudomonadota</taxon>
        <taxon>Betaproteobacteria</taxon>
        <taxon>Burkholderiales</taxon>
        <taxon>Comamonadaceae</taxon>
        <taxon>Variovorax</taxon>
    </lineage>
</organism>
<evidence type="ECO:0000313" key="5">
    <source>
        <dbReference type="EMBL" id="GAA4340492.1"/>
    </source>
</evidence>
<reference evidence="6" key="1">
    <citation type="journal article" date="2019" name="Int. J. Syst. Evol. Microbiol.">
        <title>The Global Catalogue of Microorganisms (GCM) 10K type strain sequencing project: providing services to taxonomists for standard genome sequencing and annotation.</title>
        <authorList>
            <consortium name="The Broad Institute Genomics Platform"/>
            <consortium name="The Broad Institute Genome Sequencing Center for Infectious Disease"/>
            <person name="Wu L."/>
            <person name="Ma J."/>
        </authorList>
    </citation>
    <scope>NUCLEOTIDE SEQUENCE [LARGE SCALE GENOMIC DNA]</scope>
    <source>
        <strain evidence="6">JCM 17804</strain>
    </source>
</reference>
<evidence type="ECO:0000256" key="2">
    <source>
        <dbReference type="ARBA" id="ARBA00023002"/>
    </source>
</evidence>
<dbReference type="PRINTS" id="PR00080">
    <property type="entry name" value="SDRFAMILY"/>
</dbReference>
<name>A0ABP8HK64_9BURK</name>
<dbReference type="PANTHER" id="PTHR24321:SF8">
    <property type="entry name" value="ESTRADIOL 17-BETA-DEHYDROGENASE 8-RELATED"/>
    <property type="match status" value="1"/>
</dbReference>
<dbReference type="Gene3D" id="3.40.50.720">
    <property type="entry name" value="NAD(P)-binding Rossmann-like Domain"/>
    <property type="match status" value="1"/>
</dbReference>